<keyword evidence="2" id="KW-1185">Reference proteome</keyword>
<dbReference type="Proteomes" id="UP000199524">
    <property type="component" value="Chromosome I"/>
</dbReference>
<dbReference type="EMBL" id="LT629777">
    <property type="protein sequence ID" value="SDT23253.1"/>
    <property type="molecule type" value="Genomic_DNA"/>
</dbReference>
<accession>A0A1H1YP61</accession>
<dbReference type="AlphaFoldDB" id="A0A1H1YP61"/>
<protein>
    <submittedName>
        <fullName evidence="1">Uncharacterized protein</fullName>
    </submittedName>
</protein>
<reference evidence="2" key="1">
    <citation type="submission" date="2016-10" db="EMBL/GenBank/DDBJ databases">
        <authorList>
            <person name="Varghese N."/>
            <person name="Submissions S."/>
        </authorList>
    </citation>
    <scope>NUCLEOTIDE SEQUENCE [LARGE SCALE GENOMIC DNA]</scope>
    <source>
        <strain evidence="2">ATCC 23835</strain>
    </source>
</reference>
<organism evidence="1 2">
    <name type="scientific">Pseudomonas asplenii</name>
    <dbReference type="NCBI Taxonomy" id="53407"/>
    <lineage>
        <taxon>Bacteria</taxon>
        <taxon>Pseudomonadati</taxon>
        <taxon>Pseudomonadota</taxon>
        <taxon>Gammaproteobacteria</taxon>
        <taxon>Pseudomonadales</taxon>
        <taxon>Pseudomonadaceae</taxon>
        <taxon>Pseudomonas</taxon>
    </lineage>
</organism>
<name>A0A1H1YP61_9PSED</name>
<sequence>MSPLQQAGDTPQYAIVLTPLVWKKAVKGYKNQRGSTFESRLREVLQATAKAHRQHPQAQQVHFDLYPLLERRFRLKLVLNLVNPIHGPPYLLLSLKEESNA</sequence>
<dbReference type="RefSeq" id="WP_029533109.1">
    <property type="nucleotide sequence ID" value="NZ_LT629777.1"/>
</dbReference>
<dbReference type="GeneID" id="300209436"/>
<gene>
    <name evidence="1" type="ORF">SAMN05216598_4551</name>
</gene>
<evidence type="ECO:0000313" key="1">
    <source>
        <dbReference type="EMBL" id="SDT23253.1"/>
    </source>
</evidence>
<proteinExistence type="predicted"/>
<evidence type="ECO:0000313" key="2">
    <source>
        <dbReference type="Proteomes" id="UP000199524"/>
    </source>
</evidence>